<sequence>MSYFFSYKKLIEYDKKEADKDNVVNNIQEPEQSQQSQQSQQLQQHMTDAQSLTISTLTTNSDEFKILFLTQEKICYELRSENTILKNQLKMNISTNKKQLQEIKRLKLKMCKLESANTTFEKILIHYNGNNGNNGNHFALPPPPPPFPPPPPPPLPLNTVIKQKILPLMPMNTVLEEFKSKFKPKD</sequence>
<dbReference type="AlphaFoldDB" id="A0A6C0F1L6"/>
<proteinExistence type="predicted"/>
<dbReference type="EMBL" id="MN739000">
    <property type="protein sequence ID" value="QHT34429.1"/>
    <property type="molecule type" value="Genomic_DNA"/>
</dbReference>
<evidence type="ECO:0000313" key="1">
    <source>
        <dbReference type="EMBL" id="QHT34429.1"/>
    </source>
</evidence>
<protein>
    <submittedName>
        <fullName evidence="1">Uncharacterized protein</fullName>
    </submittedName>
</protein>
<reference evidence="1" key="1">
    <citation type="journal article" date="2020" name="Nature">
        <title>Giant virus diversity and host interactions through global metagenomics.</title>
        <authorList>
            <person name="Schulz F."/>
            <person name="Roux S."/>
            <person name="Paez-Espino D."/>
            <person name="Jungbluth S."/>
            <person name="Walsh D.A."/>
            <person name="Denef V.J."/>
            <person name="McMahon K.D."/>
            <person name="Konstantinidis K.T."/>
            <person name="Eloe-Fadrosh E.A."/>
            <person name="Kyrpides N.C."/>
            <person name="Woyke T."/>
        </authorList>
    </citation>
    <scope>NUCLEOTIDE SEQUENCE</scope>
    <source>
        <strain evidence="1">GVMAG-M-3300009163-63</strain>
    </source>
</reference>
<organism evidence="1">
    <name type="scientific">viral metagenome</name>
    <dbReference type="NCBI Taxonomy" id="1070528"/>
    <lineage>
        <taxon>unclassified sequences</taxon>
        <taxon>metagenomes</taxon>
        <taxon>organismal metagenomes</taxon>
    </lineage>
</organism>
<accession>A0A6C0F1L6</accession>
<name>A0A6C0F1L6_9ZZZZ</name>